<dbReference type="Proteomes" id="UP000177622">
    <property type="component" value="Unassembled WGS sequence"/>
</dbReference>
<protein>
    <recommendedName>
        <fullName evidence="4">Linalool dehydratase/isomerase domain-containing protein</fullName>
    </recommendedName>
</protein>
<keyword evidence="1" id="KW-0732">Signal</keyword>
<evidence type="ECO:0000313" key="3">
    <source>
        <dbReference type="Proteomes" id="UP000177622"/>
    </source>
</evidence>
<feature type="chain" id="PRO_5009519292" description="Linalool dehydratase/isomerase domain-containing protein" evidence="1">
    <location>
        <begin position="22"/>
        <end position="547"/>
    </location>
</feature>
<gene>
    <name evidence="2" type="ORF">PENARI_c027G09474</name>
</gene>
<evidence type="ECO:0000256" key="1">
    <source>
        <dbReference type="SAM" id="SignalP"/>
    </source>
</evidence>
<evidence type="ECO:0008006" key="4">
    <source>
        <dbReference type="Google" id="ProtNLM"/>
    </source>
</evidence>
<comment type="caution">
    <text evidence="2">The sequence shown here is derived from an EMBL/GenBank/DDBJ whole genome shotgun (WGS) entry which is preliminary data.</text>
</comment>
<keyword evidence="3" id="KW-1185">Reference proteome</keyword>
<organism evidence="2 3">
    <name type="scientific">Penicillium arizonense</name>
    <dbReference type="NCBI Taxonomy" id="1835702"/>
    <lineage>
        <taxon>Eukaryota</taxon>
        <taxon>Fungi</taxon>
        <taxon>Dikarya</taxon>
        <taxon>Ascomycota</taxon>
        <taxon>Pezizomycotina</taxon>
        <taxon>Eurotiomycetes</taxon>
        <taxon>Eurotiomycetidae</taxon>
        <taxon>Eurotiales</taxon>
        <taxon>Aspergillaceae</taxon>
        <taxon>Penicillium</taxon>
    </lineage>
</organism>
<dbReference type="OrthoDB" id="2580323at2759"/>
<accession>A0A1F5L6F5</accession>
<dbReference type="GeneID" id="34580847"/>
<evidence type="ECO:0000313" key="2">
    <source>
        <dbReference type="EMBL" id="OGE48657.1"/>
    </source>
</evidence>
<dbReference type="EMBL" id="LXJU01000027">
    <property type="protein sequence ID" value="OGE48657.1"/>
    <property type="molecule type" value="Genomic_DNA"/>
</dbReference>
<reference evidence="2 3" key="1">
    <citation type="journal article" date="2016" name="Sci. Rep.">
        <title>Penicillium arizonense, a new, genome sequenced fungal species, reveals a high chemical diversity in secreted metabolites.</title>
        <authorList>
            <person name="Grijseels S."/>
            <person name="Nielsen J.C."/>
            <person name="Randelovic M."/>
            <person name="Nielsen J."/>
            <person name="Nielsen K.F."/>
            <person name="Workman M."/>
            <person name="Frisvad J.C."/>
        </authorList>
    </citation>
    <scope>NUCLEOTIDE SEQUENCE [LARGE SCALE GENOMIC DNA]</scope>
    <source>
        <strain evidence="2 3">CBS 141311</strain>
    </source>
</reference>
<dbReference type="PANTHER" id="PTHR40616:SF1">
    <property type="entry name" value="LINALOOL DEHYDRATASE_ISOMERASE DOMAIN-CONTAINING PROTEIN"/>
    <property type="match status" value="1"/>
</dbReference>
<feature type="signal peptide" evidence="1">
    <location>
        <begin position="1"/>
        <end position="21"/>
    </location>
</feature>
<dbReference type="AlphaFoldDB" id="A0A1F5L6F5"/>
<name>A0A1F5L6F5_PENAI</name>
<proteinExistence type="predicted"/>
<dbReference type="PANTHER" id="PTHR40616">
    <property type="entry name" value="LINALOOL DEHYDRATASE_ISOMERASE DOMAIN-CONTAINING PROTEIN"/>
    <property type="match status" value="1"/>
</dbReference>
<dbReference type="RefSeq" id="XP_022484112.1">
    <property type="nucleotide sequence ID" value="XM_022636113.1"/>
</dbReference>
<sequence>MKLSLALLGLNAAYNAAIVSAAPVESWSTKSGASPSAVDMFNTAIEWNDKYWDDDAGYLIASSEGPGRYDSRHTAWYAPQLLARNGPGDVAKAIRIFDNVISGQYLDPSKQWYGDYQGAPSEPEPGTLVYPDDGPYSSWDPNVRDFVGCAWIVALNDYGHLLPAATVSKVEKSLHIAARGDLYRVGGVDGDNSYPCYSNPWLMRTILQNWVGARVGDANLTKSGEKFAQEIYDLWSMHHTLSEFNSPTYAGVAMWALALWNQYGTSDSLLKKYGPEMLTYSWEELGQLYNANLKNLAGPWDRSYGYNMNEYASLIGAVIWGAIGLEKAPVPKNLLAMYHQDDFAFYPLFALSTPEMVKYLPAKVKTNLLKFPGEHMYTSQAYSPPFDTYPRNITTWMSKNVTIGAETVAEHVVGGPSINPSQFTPAVIQWAIDDHQIGCISHWVTESSIHAVAAPGSLKISYPNATSTDGPVSFNFLFSGLDVNNGFNVTGLEGVPGLNVKLTTNALPNYTMTYNTDHSVNEFSFYNITYTMPKSFTGVPFVSLQIV</sequence>